<sequence>MSSTLTIEAKAHNLNPGCLDDVQFQTESLLRFFNRNQATLMNSNDANRPTLEARAWEKAVTLVKILSGKQLWCEESQWLHPTRIWVYTDMLQVMGGPLVDWNRLYAVPPTTTTPTFFMEGYDGPSPPIPPIMSTISTSANSSLPAQSSLPPILADTQASSVPIPNSSLPALPPISADTSVPLPNAPQRQSTPEAGPAPEKKPAEPKPQQSRAKPEAGTSNTFAGSSGSFTVGQLGPNFDSHVLQTLCTIVKVVVVLRAQKKKNEVGQTQHTHALTKIEDVEARQDLAMADYNESHSQLITLRLAENNSVFLLLNLADTYCKPTHLRRAIGNSLDNHRGQPRLSGSSCGPWSQQSTIISHTATPPDWDTRVNAKTMFVLSTHLSLPPL</sequence>
<proteinExistence type="predicted"/>
<evidence type="ECO:0000313" key="2">
    <source>
        <dbReference type="EMBL" id="EDR04499.1"/>
    </source>
</evidence>
<dbReference type="InParanoid" id="B0DM39"/>
<feature type="compositionally biased region" description="Polar residues" evidence="1">
    <location>
        <begin position="139"/>
        <end position="149"/>
    </location>
</feature>
<dbReference type="Proteomes" id="UP000001194">
    <property type="component" value="Unassembled WGS sequence"/>
</dbReference>
<feature type="region of interest" description="Disordered" evidence="1">
    <location>
        <begin position="163"/>
        <end position="224"/>
    </location>
</feature>
<dbReference type="HOGENOM" id="CLU_713837_0_0_1"/>
<protein>
    <submittedName>
        <fullName evidence="2">Predicted protein</fullName>
    </submittedName>
</protein>
<dbReference type="KEGG" id="lbc:LACBIDRAFT_330678"/>
<dbReference type="RefSeq" id="XP_001885018.1">
    <property type="nucleotide sequence ID" value="XM_001884983.1"/>
</dbReference>
<accession>B0DM39</accession>
<dbReference type="AlphaFoldDB" id="B0DM39"/>
<dbReference type="EMBL" id="DS547118">
    <property type="protein sequence ID" value="EDR04499.1"/>
    <property type="molecule type" value="Genomic_DNA"/>
</dbReference>
<keyword evidence="3" id="KW-1185">Reference proteome</keyword>
<name>B0DM39_LACBS</name>
<evidence type="ECO:0000256" key="1">
    <source>
        <dbReference type="SAM" id="MobiDB-lite"/>
    </source>
</evidence>
<evidence type="ECO:0000313" key="3">
    <source>
        <dbReference type="Proteomes" id="UP000001194"/>
    </source>
</evidence>
<feature type="region of interest" description="Disordered" evidence="1">
    <location>
        <begin position="128"/>
        <end position="149"/>
    </location>
</feature>
<reference evidence="2 3" key="1">
    <citation type="journal article" date="2008" name="Nature">
        <title>The genome of Laccaria bicolor provides insights into mycorrhizal symbiosis.</title>
        <authorList>
            <person name="Martin F."/>
            <person name="Aerts A."/>
            <person name="Ahren D."/>
            <person name="Brun A."/>
            <person name="Danchin E.G.J."/>
            <person name="Duchaussoy F."/>
            <person name="Gibon J."/>
            <person name="Kohler A."/>
            <person name="Lindquist E."/>
            <person name="Pereda V."/>
            <person name="Salamov A."/>
            <person name="Shapiro H.J."/>
            <person name="Wuyts J."/>
            <person name="Blaudez D."/>
            <person name="Buee M."/>
            <person name="Brokstein P."/>
            <person name="Canbaeck B."/>
            <person name="Cohen D."/>
            <person name="Courty P.E."/>
            <person name="Coutinho P.M."/>
            <person name="Delaruelle C."/>
            <person name="Detter J.C."/>
            <person name="Deveau A."/>
            <person name="DiFazio S."/>
            <person name="Duplessis S."/>
            <person name="Fraissinet-Tachet L."/>
            <person name="Lucic E."/>
            <person name="Frey-Klett P."/>
            <person name="Fourrey C."/>
            <person name="Feussner I."/>
            <person name="Gay G."/>
            <person name="Grimwood J."/>
            <person name="Hoegger P.J."/>
            <person name="Jain P."/>
            <person name="Kilaru S."/>
            <person name="Labbe J."/>
            <person name="Lin Y.C."/>
            <person name="Legue V."/>
            <person name="Le Tacon F."/>
            <person name="Marmeisse R."/>
            <person name="Melayah D."/>
            <person name="Montanini B."/>
            <person name="Muratet M."/>
            <person name="Nehls U."/>
            <person name="Niculita-Hirzel H."/>
            <person name="Oudot-Le Secq M.P."/>
            <person name="Peter M."/>
            <person name="Quesneville H."/>
            <person name="Rajashekar B."/>
            <person name="Reich M."/>
            <person name="Rouhier N."/>
            <person name="Schmutz J."/>
            <person name="Yin T."/>
            <person name="Chalot M."/>
            <person name="Henrissat B."/>
            <person name="Kuees U."/>
            <person name="Lucas S."/>
            <person name="Van de Peer Y."/>
            <person name="Podila G.K."/>
            <person name="Polle A."/>
            <person name="Pukkila P.J."/>
            <person name="Richardson P.M."/>
            <person name="Rouze P."/>
            <person name="Sanders I.R."/>
            <person name="Stajich J.E."/>
            <person name="Tunlid A."/>
            <person name="Tuskan G."/>
            <person name="Grigoriev I.V."/>
        </authorList>
    </citation>
    <scope>NUCLEOTIDE SEQUENCE [LARGE SCALE GENOMIC DNA]</scope>
    <source>
        <strain evidence="3">S238N-H82 / ATCC MYA-4686</strain>
    </source>
</reference>
<organism evidence="3">
    <name type="scientific">Laccaria bicolor (strain S238N-H82 / ATCC MYA-4686)</name>
    <name type="common">Bicoloured deceiver</name>
    <name type="synonym">Laccaria laccata var. bicolor</name>
    <dbReference type="NCBI Taxonomy" id="486041"/>
    <lineage>
        <taxon>Eukaryota</taxon>
        <taxon>Fungi</taxon>
        <taxon>Dikarya</taxon>
        <taxon>Basidiomycota</taxon>
        <taxon>Agaricomycotina</taxon>
        <taxon>Agaricomycetes</taxon>
        <taxon>Agaricomycetidae</taxon>
        <taxon>Agaricales</taxon>
        <taxon>Agaricineae</taxon>
        <taxon>Hydnangiaceae</taxon>
        <taxon>Laccaria</taxon>
    </lineage>
</organism>
<dbReference type="GeneID" id="6080648"/>
<gene>
    <name evidence="2" type="ORF">LACBIDRAFT_330678</name>
</gene>